<dbReference type="OrthoDB" id="5402194at2759"/>
<dbReference type="EMBL" id="KV454406">
    <property type="protein sequence ID" value="ODQ67817.1"/>
    <property type="molecule type" value="Genomic_DNA"/>
</dbReference>
<evidence type="ECO:0000256" key="1">
    <source>
        <dbReference type="SAM" id="MobiDB-lite"/>
    </source>
</evidence>
<gene>
    <name evidence="2" type="ORF">NADFUDRAFT_39234</name>
</gene>
<evidence type="ECO:0000313" key="2">
    <source>
        <dbReference type="EMBL" id="ODQ67817.1"/>
    </source>
</evidence>
<dbReference type="AlphaFoldDB" id="A0A1E3PSK7"/>
<name>A0A1E3PSK7_9ASCO</name>
<keyword evidence="3" id="KW-1185">Reference proteome</keyword>
<feature type="region of interest" description="Disordered" evidence="1">
    <location>
        <begin position="713"/>
        <end position="734"/>
    </location>
</feature>
<proteinExistence type="predicted"/>
<dbReference type="Proteomes" id="UP000095009">
    <property type="component" value="Unassembled WGS sequence"/>
</dbReference>
<evidence type="ECO:0000313" key="3">
    <source>
        <dbReference type="Proteomes" id="UP000095009"/>
    </source>
</evidence>
<organism evidence="2 3">
    <name type="scientific">Nadsonia fulvescens var. elongata DSM 6958</name>
    <dbReference type="NCBI Taxonomy" id="857566"/>
    <lineage>
        <taxon>Eukaryota</taxon>
        <taxon>Fungi</taxon>
        <taxon>Dikarya</taxon>
        <taxon>Ascomycota</taxon>
        <taxon>Saccharomycotina</taxon>
        <taxon>Dipodascomycetes</taxon>
        <taxon>Dipodascales</taxon>
        <taxon>Dipodascales incertae sedis</taxon>
        <taxon>Nadsonia</taxon>
    </lineage>
</organism>
<sequence length="930" mass="107829">MPTKSVDKSTEWDARRCKRIIRRLSAPLVSFKTSVETFPKFLGRKPDIDFQAQSEGEIGFDELPFDVNEGGSSPFKKIKPKRPNVFDIFNQSKLNLRGIEFDTSNKIEPLLQKTHESLMKVLTLEASIESTKMIQAFINFFSIVYFEPPSSKLTSLSAIEVGRCIVYTSGMMEDKDWYDSVEKLSSFTRWILMGHGLGLIFKNTAILEPLLPCIILCCALVEETAKSKNMYFTKKMIEAFLQIMSPSKFWKKLNSIKKLLKAVVIPEDILYSHMIRLLDYDNLNSHIFLDMAENRIQRNKEGTDIDRILIKWFETLNQVEPGPLTSNPNIITSAKYLVKLYFEYYVIPNHPLLNTEWLQRKYTDILTVIPSIPEFDVIRRVIKLHSYYISNKVYTILPDIDHSPRFIRYISNLYQSFGLFQNFVEFIFAVDPNLALALASSFALRNNNVKEVKSWQEDLVIRVESLIYGSNYENENEYNEKASLARGYGFYSRSTTPKKSQSPMKLKSWPRILGSELRNQTLLNTAGNLFDQEKEGTFSNTDRLPNFGKTEIKEEEEEEFAQEEQCISFTKNIYRTAVSPETVMNDFQIEYDSDLYISEDQQHTDDEKDDNMKADQFTKEKYQIEREGPDDSIIEYSFDDSDNLHSVITPNTPESSSTTRKKLKQKYSDLPIIGLQNWNKKHTPSPNKSRMKIPEFFEENHVTIPILNFKKSNNFRAPSKGESSDEQEQLDEKSHELVDYDEYGDFNIHNDEPYLVELPDYYNSPTKKNNLFYPRADAIYQKVNSSNHQGYIHGELEYQMGGEEGETKLKYENGPGLNTNLQLKRKSNTDEKHQEVNEGTNAWKKSVPSAFRGSDNATKKAKHHETSIYTKNDGKKIRKTKHNMNSHHSTSRDVLRLGINNSHHQEIAKEKILKGYEEYDNEEDDEVCLI</sequence>
<reference evidence="2 3" key="1">
    <citation type="journal article" date="2016" name="Proc. Natl. Acad. Sci. U.S.A.">
        <title>Comparative genomics of biotechnologically important yeasts.</title>
        <authorList>
            <person name="Riley R."/>
            <person name="Haridas S."/>
            <person name="Wolfe K.H."/>
            <person name="Lopes M.R."/>
            <person name="Hittinger C.T."/>
            <person name="Goeker M."/>
            <person name="Salamov A.A."/>
            <person name="Wisecaver J.H."/>
            <person name="Long T.M."/>
            <person name="Calvey C.H."/>
            <person name="Aerts A.L."/>
            <person name="Barry K.W."/>
            <person name="Choi C."/>
            <person name="Clum A."/>
            <person name="Coughlan A.Y."/>
            <person name="Deshpande S."/>
            <person name="Douglass A.P."/>
            <person name="Hanson S.J."/>
            <person name="Klenk H.-P."/>
            <person name="LaButti K.M."/>
            <person name="Lapidus A."/>
            <person name="Lindquist E.A."/>
            <person name="Lipzen A.M."/>
            <person name="Meier-Kolthoff J.P."/>
            <person name="Ohm R.A."/>
            <person name="Otillar R.P."/>
            <person name="Pangilinan J.L."/>
            <person name="Peng Y."/>
            <person name="Rokas A."/>
            <person name="Rosa C.A."/>
            <person name="Scheuner C."/>
            <person name="Sibirny A.A."/>
            <person name="Slot J.C."/>
            <person name="Stielow J.B."/>
            <person name="Sun H."/>
            <person name="Kurtzman C.P."/>
            <person name="Blackwell M."/>
            <person name="Grigoriev I.V."/>
            <person name="Jeffries T.W."/>
        </authorList>
    </citation>
    <scope>NUCLEOTIDE SEQUENCE [LARGE SCALE GENOMIC DNA]</scope>
    <source>
        <strain evidence="2 3">DSM 6958</strain>
    </source>
</reference>
<protein>
    <submittedName>
        <fullName evidence="2">Uncharacterized protein</fullName>
    </submittedName>
</protein>
<accession>A0A1E3PSK7</accession>